<name>A0ABZ2C227_9RHOB</name>
<protein>
    <submittedName>
        <fullName evidence="1">Uncharacterized protein</fullName>
    </submittedName>
</protein>
<evidence type="ECO:0000313" key="1">
    <source>
        <dbReference type="EMBL" id="WVX50919.1"/>
    </source>
</evidence>
<dbReference type="EMBL" id="CP143423">
    <property type="protein sequence ID" value="WVX50919.1"/>
    <property type="molecule type" value="Genomic_DNA"/>
</dbReference>
<organism evidence="1 2">
    <name type="scientific">Roseobacter fucihabitans</name>
    <dbReference type="NCBI Taxonomy" id="1537242"/>
    <lineage>
        <taxon>Bacteria</taxon>
        <taxon>Pseudomonadati</taxon>
        <taxon>Pseudomonadota</taxon>
        <taxon>Alphaproteobacteria</taxon>
        <taxon>Rhodobacterales</taxon>
        <taxon>Roseobacteraceae</taxon>
        <taxon>Roseobacter</taxon>
    </lineage>
</organism>
<evidence type="ECO:0000313" key="2">
    <source>
        <dbReference type="Proteomes" id="UP001318682"/>
    </source>
</evidence>
<dbReference type="Proteomes" id="UP001318682">
    <property type="component" value="Chromosome"/>
</dbReference>
<sequence>MPDRIVRALVHIYEHRGAVLTQNFERYPDHNDKAAKVSKFDGVALYNAERLFIYEKEKLAGTRIWQTVVYATDLQSSKYLSGLTMGIATKTVRDIACYRVIYNFLGCEIDLRTGLSGCGTFPLDCSEIPKYIRDRVTNQMHLGDTAFRPSSDVM</sequence>
<keyword evidence="2" id="KW-1185">Reference proteome</keyword>
<reference evidence="2" key="1">
    <citation type="submission" date="2024-01" db="EMBL/GenBank/DDBJ databases">
        <title>Roseobacter fucihabitans sp. nov., isolated from the brown alga Fucus spiralis.</title>
        <authorList>
            <person name="Hahnke S."/>
            <person name="Berger M."/>
            <person name="Schlingloff A."/>
            <person name="Athale I."/>
            <person name="Neumann-Schaal M."/>
            <person name="Adenaya A."/>
            <person name="Poehlein A."/>
            <person name="Daniel R."/>
            <person name="Pertersen J."/>
            <person name="Brinkhoff T."/>
        </authorList>
    </citation>
    <scope>NUCLEOTIDE SEQUENCE [LARGE SCALE GENOMIC DNA]</scope>
    <source>
        <strain evidence="2">B14</strain>
    </source>
</reference>
<accession>A0ABZ2C227</accession>
<gene>
    <name evidence="1" type="ORF">ROLI_040190</name>
</gene>
<proteinExistence type="predicted"/>